<dbReference type="PANTHER" id="PTHR21706">
    <property type="entry name" value="TRANSMEMBRANE PROTEIN 65"/>
    <property type="match status" value="1"/>
</dbReference>
<sequence length="246" mass="25757">MLSKAQAFSLLLRGSASTFRQLGSRPRSDPEVLGSQLAESLHKDPEGTAAALTAALDSESRRTLLTALFPTADASVRDLDDDYVDTVFKQADFKHGDGLLDRTEFKLGLQADRLINLSSSNPSGPPSYRTLALIAAAAGLPYMGFGFVDNCIMLVAGEEIEVMFGASLGLTTMAAAALGNLVSDVCGVGLAGHIEAQARKLAWVRSVPRLAPAQTRMGRTKAAKFGGAAIGVSIGCLLGMTPLALF</sequence>
<dbReference type="InterPro" id="IPR019537">
    <property type="entry name" value="TMEM65"/>
</dbReference>
<feature type="transmembrane region" description="Helical" evidence="5">
    <location>
        <begin position="225"/>
        <end position="245"/>
    </location>
</feature>
<keyword evidence="4 5" id="KW-0472">Membrane</keyword>
<reference evidence="6 7" key="1">
    <citation type="journal article" date="2024" name="Nat. Commun.">
        <title>Phylogenomics reveals the evolutionary origins of lichenization in chlorophyte algae.</title>
        <authorList>
            <person name="Puginier C."/>
            <person name="Libourel C."/>
            <person name="Otte J."/>
            <person name="Skaloud P."/>
            <person name="Haon M."/>
            <person name="Grisel S."/>
            <person name="Petersen M."/>
            <person name="Berrin J.G."/>
            <person name="Delaux P.M."/>
            <person name="Dal Grande F."/>
            <person name="Keller J."/>
        </authorList>
    </citation>
    <scope>NUCLEOTIDE SEQUENCE [LARGE SCALE GENOMIC DNA]</scope>
    <source>
        <strain evidence="6 7">SAG 2036</strain>
    </source>
</reference>
<dbReference type="GO" id="GO:0005739">
    <property type="term" value="C:mitochondrion"/>
    <property type="evidence" value="ECO:0007669"/>
    <property type="project" value="TreeGrafter"/>
</dbReference>
<evidence type="ECO:0000313" key="6">
    <source>
        <dbReference type="EMBL" id="KAK9786799.1"/>
    </source>
</evidence>
<evidence type="ECO:0000256" key="1">
    <source>
        <dbReference type="ARBA" id="ARBA00004141"/>
    </source>
</evidence>
<keyword evidence="2 5" id="KW-0812">Transmembrane</keyword>
<evidence type="ECO:0000256" key="3">
    <source>
        <dbReference type="ARBA" id="ARBA00022989"/>
    </source>
</evidence>
<evidence type="ECO:0000313" key="7">
    <source>
        <dbReference type="Proteomes" id="UP001465755"/>
    </source>
</evidence>
<name>A0AAW1NPC6_9CHLO</name>
<keyword evidence="3 5" id="KW-1133">Transmembrane helix</keyword>
<dbReference type="Pfam" id="PF10507">
    <property type="entry name" value="TMEM65"/>
    <property type="match status" value="1"/>
</dbReference>
<dbReference type="GO" id="GO:0016020">
    <property type="term" value="C:membrane"/>
    <property type="evidence" value="ECO:0007669"/>
    <property type="project" value="UniProtKB-SubCell"/>
</dbReference>
<comment type="caution">
    <text evidence="6">The sequence shown here is derived from an EMBL/GenBank/DDBJ whole genome shotgun (WGS) entry which is preliminary data.</text>
</comment>
<organism evidence="6 7">
    <name type="scientific">Symbiochloris irregularis</name>
    <dbReference type="NCBI Taxonomy" id="706552"/>
    <lineage>
        <taxon>Eukaryota</taxon>
        <taxon>Viridiplantae</taxon>
        <taxon>Chlorophyta</taxon>
        <taxon>core chlorophytes</taxon>
        <taxon>Trebouxiophyceae</taxon>
        <taxon>Trebouxiales</taxon>
        <taxon>Trebouxiaceae</taxon>
        <taxon>Symbiochloris</taxon>
    </lineage>
</organism>
<evidence type="ECO:0000256" key="5">
    <source>
        <dbReference type="SAM" id="Phobius"/>
    </source>
</evidence>
<proteinExistence type="predicted"/>
<keyword evidence="7" id="KW-1185">Reference proteome</keyword>
<protein>
    <recommendedName>
        <fullName evidence="8">Transmembrane protein 65</fullName>
    </recommendedName>
</protein>
<dbReference type="EMBL" id="JALJOQ010000263">
    <property type="protein sequence ID" value="KAK9786799.1"/>
    <property type="molecule type" value="Genomic_DNA"/>
</dbReference>
<accession>A0AAW1NPC6</accession>
<comment type="subcellular location">
    <subcellularLocation>
        <location evidence="1">Membrane</location>
        <topology evidence="1">Multi-pass membrane protein</topology>
    </subcellularLocation>
</comment>
<dbReference type="Proteomes" id="UP001465755">
    <property type="component" value="Unassembled WGS sequence"/>
</dbReference>
<dbReference type="AlphaFoldDB" id="A0AAW1NPC6"/>
<dbReference type="PANTHER" id="PTHR21706:SF15">
    <property type="entry name" value="TRANSMEMBRANE PROTEIN 65"/>
    <property type="match status" value="1"/>
</dbReference>
<evidence type="ECO:0000256" key="4">
    <source>
        <dbReference type="ARBA" id="ARBA00023136"/>
    </source>
</evidence>
<evidence type="ECO:0008006" key="8">
    <source>
        <dbReference type="Google" id="ProtNLM"/>
    </source>
</evidence>
<gene>
    <name evidence="6" type="ORF">WJX73_004081</name>
</gene>
<evidence type="ECO:0000256" key="2">
    <source>
        <dbReference type="ARBA" id="ARBA00022692"/>
    </source>
</evidence>